<evidence type="ECO:0000256" key="1">
    <source>
        <dbReference type="SAM" id="SignalP"/>
    </source>
</evidence>
<keyword evidence="1" id="KW-0732">Signal</keyword>
<sequence>MAFVLTSTLSWAWFLQQRPCPLMKRTQNAYHVSFSGFPCMPFELSRMGGFRLRDCPERPKHCLGILYSLRSKTKTEP</sequence>
<evidence type="ECO:0008006" key="4">
    <source>
        <dbReference type="Google" id="ProtNLM"/>
    </source>
</evidence>
<keyword evidence="3" id="KW-1185">Reference proteome</keyword>
<comment type="caution">
    <text evidence="2">The sequence shown here is derived from an EMBL/GenBank/DDBJ whole genome shotgun (WGS) entry which is preliminary data.</text>
</comment>
<organism evidence="2 3">
    <name type="scientific">Immersiella caudata</name>
    <dbReference type="NCBI Taxonomy" id="314043"/>
    <lineage>
        <taxon>Eukaryota</taxon>
        <taxon>Fungi</taxon>
        <taxon>Dikarya</taxon>
        <taxon>Ascomycota</taxon>
        <taxon>Pezizomycotina</taxon>
        <taxon>Sordariomycetes</taxon>
        <taxon>Sordariomycetidae</taxon>
        <taxon>Sordariales</taxon>
        <taxon>Lasiosphaeriaceae</taxon>
        <taxon>Immersiella</taxon>
    </lineage>
</organism>
<gene>
    <name evidence="2" type="ORF">B0T14DRAFT_524252</name>
</gene>
<protein>
    <recommendedName>
        <fullName evidence="4">Secreted protein</fullName>
    </recommendedName>
</protein>
<proteinExistence type="predicted"/>
<evidence type="ECO:0000313" key="2">
    <source>
        <dbReference type="EMBL" id="KAK0617041.1"/>
    </source>
</evidence>
<dbReference type="AlphaFoldDB" id="A0AA39WKH9"/>
<feature type="signal peptide" evidence="1">
    <location>
        <begin position="1"/>
        <end position="17"/>
    </location>
</feature>
<name>A0AA39WKH9_9PEZI</name>
<feature type="chain" id="PRO_5041404518" description="Secreted protein" evidence="1">
    <location>
        <begin position="18"/>
        <end position="77"/>
    </location>
</feature>
<dbReference type="Proteomes" id="UP001175000">
    <property type="component" value="Unassembled WGS sequence"/>
</dbReference>
<accession>A0AA39WKH9</accession>
<dbReference type="EMBL" id="JAULSU010000005">
    <property type="protein sequence ID" value="KAK0617041.1"/>
    <property type="molecule type" value="Genomic_DNA"/>
</dbReference>
<reference evidence="2" key="1">
    <citation type="submission" date="2023-06" db="EMBL/GenBank/DDBJ databases">
        <title>Genome-scale phylogeny and comparative genomics of the fungal order Sordariales.</title>
        <authorList>
            <consortium name="Lawrence Berkeley National Laboratory"/>
            <person name="Hensen N."/>
            <person name="Bonometti L."/>
            <person name="Westerberg I."/>
            <person name="Brannstrom I.O."/>
            <person name="Guillou S."/>
            <person name="Cros-Aarteil S."/>
            <person name="Calhoun S."/>
            <person name="Haridas S."/>
            <person name="Kuo A."/>
            <person name="Mondo S."/>
            <person name="Pangilinan J."/>
            <person name="Riley R."/>
            <person name="Labutti K."/>
            <person name="Andreopoulos B."/>
            <person name="Lipzen A."/>
            <person name="Chen C."/>
            <person name="Yanf M."/>
            <person name="Daum C."/>
            <person name="Ng V."/>
            <person name="Clum A."/>
            <person name="Steindorff A."/>
            <person name="Ohm R."/>
            <person name="Martin F."/>
            <person name="Silar P."/>
            <person name="Natvig D."/>
            <person name="Lalanne C."/>
            <person name="Gautier V."/>
            <person name="Ament-Velasquez S.L."/>
            <person name="Kruys A."/>
            <person name="Hutchinson M.I."/>
            <person name="Powell A.J."/>
            <person name="Barry K."/>
            <person name="Miller A.N."/>
            <person name="Grigoriev I.V."/>
            <person name="Debuchy R."/>
            <person name="Gladieux P."/>
            <person name="Thoren M.H."/>
            <person name="Johannesson H."/>
        </authorList>
    </citation>
    <scope>NUCLEOTIDE SEQUENCE</scope>
    <source>
        <strain evidence="2">CBS 606.72</strain>
    </source>
</reference>
<evidence type="ECO:0000313" key="3">
    <source>
        <dbReference type="Proteomes" id="UP001175000"/>
    </source>
</evidence>